<dbReference type="Proteomes" id="UP000241769">
    <property type="component" value="Unassembled WGS sequence"/>
</dbReference>
<protein>
    <recommendedName>
        <fullName evidence="2">Ras guanine nucleotide exchange factor glfB-like C-terminal domain-containing protein</fullName>
    </recommendedName>
</protein>
<dbReference type="PANTHER" id="PTHR36127:SF1">
    <property type="entry name" value="COMM DOMAIN-CONTAINING PROTEIN"/>
    <property type="match status" value="1"/>
</dbReference>
<dbReference type="InParanoid" id="A0A2P6MRJ8"/>
<keyword evidence="4" id="KW-1185">Reference proteome</keyword>
<dbReference type="InterPro" id="IPR056651">
    <property type="entry name" value="GlfB-like_C"/>
</dbReference>
<evidence type="ECO:0000259" key="2">
    <source>
        <dbReference type="Pfam" id="PF24929"/>
    </source>
</evidence>
<sequence length="900" mass="102242">MTTSAALTLVNRPRSLKELLTETQVFCRSREERENESFDEDLLQEYPVVIKDIGGSTTLEEKHQQWFTQSHAFIFVFSVADVDTLAPLLYFRNQIQAIKKNQGIPFNKVPILVVGTNVDRPRKVAEDQGVRIGQALGCPYYETSSYADEEGISRLAPLSSSLLPPRVILTRLVMRANESVLLDMVASMITQTPEKEDKEEYKTLKKTAARTSRRIHFPERENKRATNVPQRAVQIQQQETIVSRSPSTSIVPKPFHIFSGSSRLAVDLPASPPKRGIVDAPKEDQMKNPPLTSHNTGDFEELNFMKLPSVDAPSTNMDRIHRRSVKLLAMQEEALMEQKTEKEKREEVGLLDSMRNKWSQPLRFLPVGIDLPRLATKIQIIDGPPIRKPVVKQQNNRGKSIMSPLFGRRNDRKTETHEPQPAPTTSEPIQCVSLSDLAVSTPAQVSLNIKLWSWSFSVMAHPNSDVKQLMGEISSQATKKMNFISNKLDKSQAEIELILQNMKSEVNETLPLPEKVLLTARTLVQTVKSRIEDAFIVSVTQPPEHEQNLQIECDMMREIEKRVISAAIATIRSSRYQTEEIKKRYNESLRKFNIEVENLRQKSRQLGPDITKYDIVSITVNGNAVNPALKVSCITGKKIEAVNRVGGKKIEQIPTQEERSTGVPITRAFSDLSQPPMLSDDQLRRELENRGQVQSRSTASFVAPNPDRGSFIKSTHPLYNVINQLFKQLNEPREQKFLEGLEKICNGTGDTSRQLTKHLEQYLSEESRVTKVLKCINQSIVAAPFLQLREAWPVQHPFEDDARGWSISVNIVKNQEVVITHRKRAIARPCDANGRIIPKSADDPQPPKFIFFWEVVLRFDWEMNRMTGAAFKTTDLHFEPGYPDRAKKRVTKAYDMFGFP</sequence>
<feature type="domain" description="Ras guanine nucleotide exchange factor glfB-like C-terminal" evidence="2">
    <location>
        <begin position="719"/>
        <end position="888"/>
    </location>
</feature>
<dbReference type="SMART" id="SM00173">
    <property type="entry name" value="RAS"/>
    <property type="match status" value="1"/>
</dbReference>
<dbReference type="Gene3D" id="3.40.50.300">
    <property type="entry name" value="P-loop containing nucleotide triphosphate hydrolases"/>
    <property type="match status" value="1"/>
</dbReference>
<reference evidence="3 4" key="1">
    <citation type="journal article" date="2018" name="Genome Biol. Evol.">
        <title>Multiple Roots of Fruiting Body Formation in Amoebozoa.</title>
        <authorList>
            <person name="Hillmann F."/>
            <person name="Forbes G."/>
            <person name="Novohradska S."/>
            <person name="Ferling I."/>
            <person name="Riege K."/>
            <person name="Groth M."/>
            <person name="Westermann M."/>
            <person name="Marz M."/>
            <person name="Spaller T."/>
            <person name="Winckler T."/>
            <person name="Schaap P."/>
            <person name="Glockner G."/>
        </authorList>
    </citation>
    <scope>NUCLEOTIDE SEQUENCE [LARGE SCALE GENOMIC DNA]</scope>
    <source>
        <strain evidence="3 4">Jena</strain>
    </source>
</reference>
<gene>
    <name evidence="3" type="ORF">PROFUN_15576</name>
</gene>
<dbReference type="PROSITE" id="PS51419">
    <property type="entry name" value="RAB"/>
    <property type="match status" value="1"/>
</dbReference>
<dbReference type="EMBL" id="MDYQ01000472">
    <property type="protein sequence ID" value="PRP74329.1"/>
    <property type="molecule type" value="Genomic_DNA"/>
</dbReference>
<proteinExistence type="predicted"/>
<feature type="region of interest" description="Disordered" evidence="1">
    <location>
        <begin position="277"/>
        <end position="297"/>
    </location>
</feature>
<feature type="compositionally biased region" description="Basic and acidic residues" evidence="1">
    <location>
        <begin position="277"/>
        <end position="286"/>
    </location>
</feature>
<dbReference type="GO" id="GO:0003924">
    <property type="term" value="F:GTPase activity"/>
    <property type="evidence" value="ECO:0007669"/>
    <property type="project" value="InterPro"/>
</dbReference>
<evidence type="ECO:0000313" key="4">
    <source>
        <dbReference type="Proteomes" id="UP000241769"/>
    </source>
</evidence>
<feature type="compositionally biased region" description="Basic and acidic residues" evidence="1">
    <location>
        <begin position="408"/>
        <end position="418"/>
    </location>
</feature>
<dbReference type="InterPro" id="IPR027417">
    <property type="entry name" value="P-loop_NTPase"/>
</dbReference>
<evidence type="ECO:0000256" key="1">
    <source>
        <dbReference type="SAM" id="MobiDB-lite"/>
    </source>
</evidence>
<dbReference type="InterPro" id="IPR001806">
    <property type="entry name" value="Small_GTPase"/>
</dbReference>
<organism evidence="3 4">
    <name type="scientific">Planoprotostelium fungivorum</name>
    <dbReference type="NCBI Taxonomy" id="1890364"/>
    <lineage>
        <taxon>Eukaryota</taxon>
        <taxon>Amoebozoa</taxon>
        <taxon>Evosea</taxon>
        <taxon>Variosea</taxon>
        <taxon>Cavosteliida</taxon>
        <taxon>Cavosteliaceae</taxon>
        <taxon>Planoprotostelium</taxon>
    </lineage>
</organism>
<accession>A0A2P6MRJ8</accession>
<dbReference type="PANTHER" id="PTHR36127">
    <property type="entry name" value="EXPRESSED PROTEIN"/>
    <property type="match status" value="1"/>
</dbReference>
<dbReference type="Pfam" id="PF24929">
    <property type="entry name" value="GlfB_C"/>
    <property type="match status" value="1"/>
</dbReference>
<dbReference type="AlphaFoldDB" id="A0A2P6MRJ8"/>
<dbReference type="STRING" id="1890364.A0A2P6MRJ8"/>
<dbReference type="GO" id="GO:0005525">
    <property type="term" value="F:GTP binding"/>
    <property type="evidence" value="ECO:0007669"/>
    <property type="project" value="InterPro"/>
</dbReference>
<dbReference type="SUPFAM" id="SSF52540">
    <property type="entry name" value="P-loop containing nucleoside triphosphate hydrolases"/>
    <property type="match status" value="1"/>
</dbReference>
<name>A0A2P6MRJ8_9EUKA</name>
<feature type="region of interest" description="Disordered" evidence="1">
    <location>
        <begin position="400"/>
        <end position="427"/>
    </location>
</feature>
<dbReference type="PROSITE" id="PS51421">
    <property type="entry name" value="RAS"/>
    <property type="match status" value="1"/>
</dbReference>
<evidence type="ECO:0000313" key="3">
    <source>
        <dbReference type="EMBL" id="PRP74329.1"/>
    </source>
</evidence>
<dbReference type="Pfam" id="PF00071">
    <property type="entry name" value="Ras"/>
    <property type="match status" value="1"/>
</dbReference>
<comment type="caution">
    <text evidence="3">The sequence shown here is derived from an EMBL/GenBank/DDBJ whole genome shotgun (WGS) entry which is preliminary data.</text>
</comment>